<feature type="chain" id="PRO_5046892894" evidence="1">
    <location>
        <begin position="21"/>
        <end position="122"/>
    </location>
</feature>
<reference evidence="2 3" key="1">
    <citation type="submission" date="2023-04" db="EMBL/GenBank/DDBJ databases">
        <title>Genome of Basidiobolus ranarum AG-B5.</title>
        <authorList>
            <person name="Stajich J.E."/>
            <person name="Carter-House D."/>
            <person name="Gryganskyi A."/>
        </authorList>
    </citation>
    <scope>NUCLEOTIDE SEQUENCE [LARGE SCALE GENOMIC DNA]</scope>
    <source>
        <strain evidence="2 3">AG-B5</strain>
    </source>
</reference>
<organism evidence="2 3">
    <name type="scientific">Basidiobolus ranarum</name>
    <dbReference type="NCBI Taxonomy" id="34480"/>
    <lineage>
        <taxon>Eukaryota</taxon>
        <taxon>Fungi</taxon>
        <taxon>Fungi incertae sedis</taxon>
        <taxon>Zoopagomycota</taxon>
        <taxon>Entomophthoromycotina</taxon>
        <taxon>Basidiobolomycetes</taxon>
        <taxon>Basidiobolales</taxon>
        <taxon>Basidiobolaceae</taxon>
        <taxon>Basidiobolus</taxon>
    </lineage>
</organism>
<evidence type="ECO:0000313" key="3">
    <source>
        <dbReference type="Proteomes" id="UP001479436"/>
    </source>
</evidence>
<dbReference type="Proteomes" id="UP001479436">
    <property type="component" value="Unassembled WGS sequence"/>
</dbReference>
<sequence length="122" mass="12623">MHLPWTCLVASAVLSASAIAKPVAINLGITGKLPPLTSVPIVQEYPADTPCIDSGEALEPATGYGGAPVCYPPWFSASLSSELDAQFLKWTAVPNQAAIINGDSNVSPAAVTTINYKEPVVS</sequence>
<dbReference type="EMBL" id="JASJQH010001515">
    <property type="protein sequence ID" value="KAK9761184.1"/>
    <property type="molecule type" value="Genomic_DNA"/>
</dbReference>
<keyword evidence="1" id="KW-0732">Signal</keyword>
<feature type="non-terminal residue" evidence="2">
    <location>
        <position position="122"/>
    </location>
</feature>
<gene>
    <name evidence="2" type="ORF">K7432_014094</name>
</gene>
<accession>A0ABR2WI53</accession>
<protein>
    <submittedName>
        <fullName evidence="2">Uncharacterized protein</fullName>
    </submittedName>
</protein>
<feature type="signal peptide" evidence="1">
    <location>
        <begin position="1"/>
        <end position="20"/>
    </location>
</feature>
<evidence type="ECO:0000256" key="1">
    <source>
        <dbReference type="SAM" id="SignalP"/>
    </source>
</evidence>
<comment type="caution">
    <text evidence="2">The sequence shown here is derived from an EMBL/GenBank/DDBJ whole genome shotgun (WGS) entry which is preliminary data.</text>
</comment>
<proteinExistence type="predicted"/>
<keyword evidence="3" id="KW-1185">Reference proteome</keyword>
<name>A0ABR2WI53_9FUNG</name>
<evidence type="ECO:0000313" key="2">
    <source>
        <dbReference type="EMBL" id="KAK9761184.1"/>
    </source>
</evidence>